<feature type="binding site" evidence="7">
    <location>
        <position position="107"/>
    </location>
    <ligand>
        <name>Fe cation</name>
        <dbReference type="ChEBI" id="CHEBI:24875"/>
        <label>2</label>
    </ligand>
</feature>
<feature type="binding site" evidence="7">
    <location>
        <position position="71"/>
    </location>
    <ligand>
        <name>Fe cation</name>
        <dbReference type="ChEBI" id="CHEBI:24875"/>
        <label>1</label>
    </ligand>
</feature>
<dbReference type="GO" id="GO:0046872">
    <property type="term" value="F:metal ion binding"/>
    <property type="evidence" value="ECO:0007669"/>
    <property type="project" value="UniProtKB-KW"/>
</dbReference>
<feature type="domain" description="Calcineurin-like phosphoesterase" evidence="11">
    <location>
        <begin position="24"/>
        <end position="238"/>
    </location>
</feature>
<keyword evidence="8" id="KW-1015">Disulfide bond</keyword>
<dbReference type="InterPro" id="IPR029052">
    <property type="entry name" value="Metallo-depent_PP-like"/>
</dbReference>
<keyword evidence="7" id="KW-0479">Metal-binding</keyword>
<evidence type="ECO:0000256" key="10">
    <source>
        <dbReference type="SAM" id="SignalP"/>
    </source>
</evidence>
<dbReference type="InterPro" id="IPR024927">
    <property type="entry name" value="Acid_PPase"/>
</dbReference>
<comment type="cofactor">
    <cofactor evidence="7">
        <name>Fe cation</name>
        <dbReference type="ChEBI" id="CHEBI:24875"/>
    </cofactor>
    <text evidence="7">Binds 2 iron ions per subunit.</text>
</comment>
<proteinExistence type="predicted"/>
<evidence type="ECO:0000256" key="6">
    <source>
        <dbReference type="PIRNR" id="PIRNR000898"/>
    </source>
</evidence>
<keyword evidence="13" id="KW-1185">Reference proteome</keyword>
<dbReference type="Proteomes" id="UP001497482">
    <property type="component" value="Chromosome 12"/>
</dbReference>
<dbReference type="InterPro" id="IPR051558">
    <property type="entry name" value="Metallophosphoesterase_PAP"/>
</dbReference>
<dbReference type="PANTHER" id="PTHR10161">
    <property type="entry name" value="TARTRATE-RESISTANT ACID PHOSPHATASE TYPE 5"/>
    <property type="match status" value="1"/>
</dbReference>
<evidence type="ECO:0000256" key="7">
    <source>
        <dbReference type="PIRSR" id="PIRSR000898-1"/>
    </source>
</evidence>
<reference evidence="12 13" key="1">
    <citation type="submission" date="2024-04" db="EMBL/GenBank/DDBJ databases">
        <authorList>
            <person name="Waldvogel A.-M."/>
            <person name="Schoenle A."/>
        </authorList>
    </citation>
    <scope>NUCLEOTIDE SEQUENCE [LARGE SCALE GENOMIC DNA]</scope>
</reference>
<feature type="binding site" evidence="7">
    <location>
        <position position="200"/>
    </location>
    <ligand>
        <name>Fe cation</name>
        <dbReference type="ChEBI" id="CHEBI:24875"/>
        <label>2</label>
    </ligand>
</feature>
<gene>
    <name evidence="12" type="ORF">KC01_LOCUS8009</name>
</gene>
<name>A0AAV2JFT7_KNICA</name>
<evidence type="ECO:0000256" key="8">
    <source>
        <dbReference type="PIRSR" id="PIRSR000898-2"/>
    </source>
</evidence>
<keyword evidence="5 6" id="KW-0378">Hydrolase</keyword>
<sequence length="320" mass="35822">MWGPVLLVSCCWLLGANAQPEGLSFAVVADWGGVSFPPYYTQHQAAVAEELASLSQEQGLDFILSLGDHFYMEGVRDEHDPRFKHTFEQVYQQPALQSVPWFLVSGNHDHRGNVSAQIHYSNLSHRWNYPSLYYSLLFPVGGSNTSLTVLMIDTVVLCGNTWDQDQPEGPENPAEAEQQWDWIQSQLQSARSDYVLVAGHYPVWSIGHHGPTSCLVDRLRPLLKKYRVSAYVSGHDHNMQFIQEQDGSAFLVSGSGSISCQDLSHRSSVPAAWQRFSSPVNQTEAGVAYFQLRPGHMVASFMQPDGKCVFQDQLPSRGRH</sequence>
<dbReference type="CDD" id="cd07378">
    <property type="entry name" value="MPP_ACP5"/>
    <property type="match status" value="1"/>
</dbReference>
<dbReference type="EC" id="3.1.3.2" evidence="2 6"/>
<feature type="binding site" evidence="7">
    <location>
        <position position="68"/>
    </location>
    <ligand>
        <name>Fe cation</name>
        <dbReference type="ChEBI" id="CHEBI:24875"/>
        <label>1</label>
    </ligand>
</feature>
<dbReference type="InterPro" id="IPR004843">
    <property type="entry name" value="Calcineurin-like_PHP"/>
</dbReference>
<dbReference type="PANTHER" id="PTHR10161:SF29">
    <property type="entry name" value="TARTRATE-RESISTANT ACID PHOSPHATASE TYPE 5"/>
    <property type="match status" value="1"/>
</dbReference>
<feature type="glycosylation site" description="N-linked (GlcNAc...) asparagine" evidence="9">
    <location>
        <position position="113"/>
    </location>
</feature>
<evidence type="ECO:0000256" key="2">
    <source>
        <dbReference type="ARBA" id="ARBA00012646"/>
    </source>
</evidence>
<dbReference type="EMBL" id="OZ035834">
    <property type="protein sequence ID" value="CAL1576586.1"/>
    <property type="molecule type" value="Genomic_DNA"/>
</dbReference>
<dbReference type="GO" id="GO:0003993">
    <property type="term" value="F:acid phosphatase activity"/>
    <property type="evidence" value="ECO:0007669"/>
    <property type="project" value="UniProtKB-UniRule"/>
</dbReference>
<evidence type="ECO:0000256" key="9">
    <source>
        <dbReference type="PIRSR" id="PIRSR000898-3"/>
    </source>
</evidence>
<feature type="disulfide bond" evidence="8">
    <location>
        <begin position="158"/>
        <end position="214"/>
    </location>
</feature>
<keyword evidence="4 10" id="KW-0732">Signal</keyword>
<feature type="binding site" evidence="7">
    <location>
        <position position="68"/>
    </location>
    <ligand>
        <name>Fe cation</name>
        <dbReference type="ChEBI" id="CHEBI:24875"/>
        <label>2</label>
    </ligand>
</feature>
<dbReference type="Gene3D" id="3.60.21.10">
    <property type="match status" value="1"/>
</dbReference>
<dbReference type="SUPFAM" id="SSF56300">
    <property type="entry name" value="Metallo-dependent phosphatases"/>
    <property type="match status" value="1"/>
</dbReference>
<protein>
    <recommendedName>
        <fullName evidence="3 6">Tartrate-resistant acid phosphatase type 5</fullName>
        <ecNumber evidence="2 6">3.1.3.2</ecNumber>
    </recommendedName>
</protein>
<feature type="binding site" evidence="7">
    <location>
        <position position="235"/>
    </location>
    <ligand>
        <name>Fe cation</name>
        <dbReference type="ChEBI" id="CHEBI:24875"/>
        <label>2</label>
    </ligand>
</feature>
<evidence type="ECO:0000259" key="11">
    <source>
        <dbReference type="Pfam" id="PF00149"/>
    </source>
</evidence>
<dbReference type="PIRSF" id="PIRSF000898">
    <property type="entry name" value="Acid_Ptase_5"/>
    <property type="match status" value="1"/>
</dbReference>
<evidence type="ECO:0000256" key="3">
    <source>
        <dbReference type="ARBA" id="ARBA00015822"/>
    </source>
</evidence>
<dbReference type="GO" id="GO:0045453">
    <property type="term" value="P:bone resorption"/>
    <property type="evidence" value="ECO:0007669"/>
    <property type="project" value="TreeGrafter"/>
</dbReference>
<evidence type="ECO:0000256" key="1">
    <source>
        <dbReference type="ARBA" id="ARBA00000032"/>
    </source>
</evidence>
<dbReference type="Pfam" id="PF00149">
    <property type="entry name" value="Metallophos"/>
    <property type="match status" value="1"/>
</dbReference>
<feature type="chain" id="PRO_5044010640" description="Tartrate-resistant acid phosphatase type 5" evidence="10">
    <location>
        <begin position="19"/>
        <end position="320"/>
    </location>
</feature>
<evidence type="ECO:0000313" key="13">
    <source>
        <dbReference type="Proteomes" id="UP001497482"/>
    </source>
</evidence>
<evidence type="ECO:0000313" key="12">
    <source>
        <dbReference type="EMBL" id="CAL1576586.1"/>
    </source>
</evidence>
<feature type="binding site" evidence="7">
    <location>
        <position position="237"/>
    </location>
    <ligand>
        <name>Fe cation</name>
        <dbReference type="ChEBI" id="CHEBI:24875"/>
        <label>1</label>
    </ligand>
</feature>
<evidence type="ECO:0000256" key="5">
    <source>
        <dbReference type="ARBA" id="ARBA00022801"/>
    </source>
</evidence>
<feature type="signal peptide" evidence="10">
    <location>
        <begin position="1"/>
        <end position="18"/>
    </location>
</feature>
<keyword evidence="6 7" id="KW-0408">Iron</keyword>
<feature type="binding site" evidence="7">
    <location>
        <position position="30"/>
    </location>
    <ligand>
        <name>Fe cation</name>
        <dbReference type="ChEBI" id="CHEBI:24875"/>
        <label>1</label>
    </ligand>
</feature>
<accession>A0AAV2JFT7</accession>
<dbReference type="AlphaFoldDB" id="A0AAV2JFT7"/>
<comment type="catalytic activity">
    <reaction evidence="1 6">
        <text>a phosphate monoester + H2O = an alcohol + phosphate</text>
        <dbReference type="Rhea" id="RHEA:15017"/>
        <dbReference type="ChEBI" id="CHEBI:15377"/>
        <dbReference type="ChEBI" id="CHEBI:30879"/>
        <dbReference type="ChEBI" id="CHEBI:43474"/>
        <dbReference type="ChEBI" id="CHEBI:67140"/>
        <dbReference type="EC" id="3.1.3.2"/>
    </reaction>
</comment>
<organism evidence="12 13">
    <name type="scientific">Knipowitschia caucasica</name>
    <name type="common">Caucasian dwarf goby</name>
    <name type="synonym">Pomatoschistus caucasicus</name>
    <dbReference type="NCBI Taxonomy" id="637954"/>
    <lineage>
        <taxon>Eukaryota</taxon>
        <taxon>Metazoa</taxon>
        <taxon>Chordata</taxon>
        <taxon>Craniata</taxon>
        <taxon>Vertebrata</taxon>
        <taxon>Euteleostomi</taxon>
        <taxon>Actinopterygii</taxon>
        <taxon>Neopterygii</taxon>
        <taxon>Teleostei</taxon>
        <taxon>Neoteleostei</taxon>
        <taxon>Acanthomorphata</taxon>
        <taxon>Gobiaria</taxon>
        <taxon>Gobiiformes</taxon>
        <taxon>Gobioidei</taxon>
        <taxon>Gobiidae</taxon>
        <taxon>Gobiinae</taxon>
        <taxon>Knipowitschia</taxon>
    </lineage>
</organism>
<dbReference type="FunFam" id="3.60.21.10:FF:000062">
    <property type="entry name" value="Tartrate-resistant acid phosphatase type 5"/>
    <property type="match status" value="1"/>
</dbReference>
<evidence type="ECO:0000256" key="4">
    <source>
        <dbReference type="ARBA" id="ARBA00022729"/>
    </source>
</evidence>